<dbReference type="SUPFAM" id="SSF63867">
    <property type="entry name" value="MoeA C-terminal domain-like"/>
    <property type="match status" value="1"/>
</dbReference>
<dbReference type="GO" id="GO:0006777">
    <property type="term" value="P:Mo-molybdopterin cofactor biosynthetic process"/>
    <property type="evidence" value="ECO:0007669"/>
    <property type="project" value="UniProtKB-UniRule"/>
</dbReference>
<dbReference type="FunFam" id="2.40.340.10:FF:000003">
    <property type="entry name" value="Molybdopterin molybdenumtransferase"/>
    <property type="match status" value="1"/>
</dbReference>
<comment type="pathway">
    <text evidence="3 13">Cofactor biosynthesis; molybdopterin biosynthesis.</text>
</comment>
<dbReference type="GO" id="GO:0005829">
    <property type="term" value="C:cytosol"/>
    <property type="evidence" value="ECO:0007669"/>
    <property type="project" value="TreeGrafter"/>
</dbReference>
<evidence type="ECO:0000256" key="8">
    <source>
        <dbReference type="ARBA" id="ARBA00022679"/>
    </source>
</evidence>
<evidence type="ECO:0000313" key="15">
    <source>
        <dbReference type="EMBL" id="OOG23852.1"/>
    </source>
</evidence>
<dbReference type="SUPFAM" id="SSF53218">
    <property type="entry name" value="Molybdenum cofactor biosynthesis proteins"/>
    <property type="match status" value="1"/>
</dbReference>
<dbReference type="Gene3D" id="3.90.105.10">
    <property type="entry name" value="Molybdopterin biosynthesis moea protein, domain 2"/>
    <property type="match status" value="1"/>
</dbReference>
<evidence type="ECO:0000256" key="12">
    <source>
        <dbReference type="ARBA" id="ARBA00047317"/>
    </source>
</evidence>
<proteinExistence type="inferred from homology"/>
<dbReference type="AlphaFoldDB" id="A0A1V3NG76"/>
<dbReference type="Proteomes" id="UP000189462">
    <property type="component" value="Unassembled WGS sequence"/>
</dbReference>
<evidence type="ECO:0000256" key="11">
    <source>
        <dbReference type="ARBA" id="ARBA00023150"/>
    </source>
</evidence>
<dbReference type="Gene3D" id="3.40.980.10">
    <property type="entry name" value="MoaB/Mog-like domain"/>
    <property type="match status" value="1"/>
</dbReference>
<keyword evidence="16" id="KW-1185">Reference proteome</keyword>
<evidence type="ECO:0000256" key="2">
    <source>
        <dbReference type="ARBA" id="ARBA00002901"/>
    </source>
</evidence>
<feature type="domain" description="MoaB/Mog" evidence="14">
    <location>
        <begin position="193"/>
        <end position="330"/>
    </location>
</feature>
<evidence type="ECO:0000259" key="14">
    <source>
        <dbReference type="SMART" id="SM00852"/>
    </source>
</evidence>
<evidence type="ECO:0000256" key="3">
    <source>
        <dbReference type="ARBA" id="ARBA00005046"/>
    </source>
</evidence>
<dbReference type="InterPro" id="IPR036135">
    <property type="entry name" value="MoeA_linker/N_sf"/>
</dbReference>
<dbReference type="EC" id="2.10.1.1" evidence="5 13"/>
<keyword evidence="9 13" id="KW-0479">Metal-binding</keyword>
<name>A0A1V3NG76_9GAMM</name>
<dbReference type="Pfam" id="PF03454">
    <property type="entry name" value="MoeA_C"/>
    <property type="match status" value="1"/>
</dbReference>
<evidence type="ECO:0000256" key="13">
    <source>
        <dbReference type="RuleBase" id="RU365090"/>
    </source>
</evidence>
<dbReference type="SMART" id="SM00852">
    <property type="entry name" value="MoCF_biosynth"/>
    <property type="match status" value="1"/>
</dbReference>
<dbReference type="InterPro" id="IPR008284">
    <property type="entry name" value="MoCF_biosynth_CS"/>
</dbReference>
<dbReference type="InterPro" id="IPR005111">
    <property type="entry name" value="MoeA_C_domain_IV"/>
</dbReference>
<evidence type="ECO:0000256" key="5">
    <source>
        <dbReference type="ARBA" id="ARBA00013269"/>
    </source>
</evidence>
<dbReference type="FunFam" id="3.40.980.10:FF:000004">
    <property type="entry name" value="Molybdopterin molybdenumtransferase"/>
    <property type="match status" value="1"/>
</dbReference>
<dbReference type="GO" id="GO:0061599">
    <property type="term" value="F:molybdopterin molybdotransferase activity"/>
    <property type="evidence" value="ECO:0007669"/>
    <property type="project" value="UniProtKB-UniRule"/>
</dbReference>
<dbReference type="SUPFAM" id="SSF63882">
    <property type="entry name" value="MoeA N-terminal region -like"/>
    <property type="match status" value="1"/>
</dbReference>
<dbReference type="InterPro" id="IPR038987">
    <property type="entry name" value="MoeA-like"/>
</dbReference>
<dbReference type="Gene3D" id="2.40.340.10">
    <property type="entry name" value="MoeA, C-terminal, domain IV"/>
    <property type="match status" value="1"/>
</dbReference>
<evidence type="ECO:0000256" key="10">
    <source>
        <dbReference type="ARBA" id="ARBA00022842"/>
    </source>
</evidence>
<dbReference type="InterPro" id="IPR036688">
    <property type="entry name" value="MoeA_C_domain_IV_sf"/>
</dbReference>
<comment type="function">
    <text evidence="2 13">Catalyzes the insertion of molybdate into adenylated molybdopterin with the concomitant release of AMP.</text>
</comment>
<dbReference type="NCBIfam" id="TIGR00177">
    <property type="entry name" value="molyb_syn"/>
    <property type="match status" value="1"/>
</dbReference>
<dbReference type="PANTHER" id="PTHR10192:SF5">
    <property type="entry name" value="GEPHYRIN"/>
    <property type="match status" value="1"/>
</dbReference>
<sequence length="419" mass="45213">MSRKQPATCMDEFDPHARTVEQALAHIRALTQPLRGMERVFLRDALDRVLARDVPARMDVPPERNAAMDGYAFAGRDLGAGGETRLRLAGQSLAGHPFTGTLGPGECVRIMTGAVVPEGADSVIMQERVEVRGETVVLPAGTGQGENVRLPGQDVRRGDVVLATGRRINAADVGLLASQGIAEVDVVRRPVVAYFSTGDELCGVGQPLAPGQIYDSNRHTLYALLRRMNVEIRDMGVIPDEPEAIVAAFTEARNTADMVITTGGVSVGDADYVKQTLEQLGRIDFWKIAMKPGRPLAFGRLGDALFFGLPGNPVSTMATFILFVRPALQRLMGMEPQAPLTLRARCLNRLRKVPGRTDYQRGILSQDETGRPVVSTTGLQGSHVLSSMSRANAFIVIPREAGDVEEGAEVDVMPLEGLL</sequence>
<evidence type="ECO:0000256" key="9">
    <source>
        <dbReference type="ARBA" id="ARBA00022723"/>
    </source>
</evidence>
<dbReference type="STRING" id="108003.B1C78_09990"/>
<dbReference type="InterPro" id="IPR036425">
    <property type="entry name" value="MoaB/Mog-like_dom_sf"/>
</dbReference>
<accession>A0A1V3NG76</accession>
<dbReference type="CDD" id="cd00887">
    <property type="entry name" value="MoeA"/>
    <property type="match status" value="1"/>
</dbReference>
<evidence type="ECO:0000256" key="4">
    <source>
        <dbReference type="ARBA" id="ARBA00010763"/>
    </source>
</evidence>
<comment type="similarity">
    <text evidence="4 13">Belongs to the MoeA family.</text>
</comment>
<comment type="catalytic activity">
    <reaction evidence="12">
        <text>adenylyl-molybdopterin + molybdate = Mo-molybdopterin + AMP + H(+)</text>
        <dbReference type="Rhea" id="RHEA:35047"/>
        <dbReference type="ChEBI" id="CHEBI:15378"/>
        <dbReference type="ChEBI" id="CHEBI:36264"/>
        <dbReference type="ChEBI" id="CHEBI:62727"/>
        <dbReference type="ChEBI" id="CHEBI:71302"/>
        <dbReference type="ChEBI" id="CHEBI:456215"/>
        <dbReference type="EC" id="2.10.1.1"/>
    </reaction>
</comment>
<dbReference type="NCBIfam" id="NF045515">
    <property type="entry name" value="Glp_gephyrin"/>
    <property type="match status" value="1"/>
</dbReference>
<dbReference type="InterPro" id="IPR001453">
    <property type="entry name" value="MoaB/Mog_dom"/>
</dbReference>
<keyword evidence="10 13" id="KW-0460">Magnesium</keyword>
<evidence type="ECO:0000256" key="6">
    <source>
        <dbReference type="ARBA" id="ARBA00021108"/>
    </source>
</evidence>
<keyword evidence="8 13" id="KW-0808">Transferase</keyword>
<evidence type="ECO:0000256" key="7">
    <source>
        <dbReference type="ARBA" id="ARBA00022505"/>
    </source>
</evidence>
<gene>
    <name evidence="15" type="ORF">B1C78_09990</name>
</gene>
<dbReference type="GO" id="GO:0046872">
    <property type="term" value="F:metal ion binding"/>
    <property type="evidence" value="ECO:0007669"/>
    <property type="project" value="UniProtKB-UniRule"/>
</dbReference>
<dbReference type="InterPro" id="IPR005110">
    <property type="entry name" value="MoeA_linker/N"/>
</dbReference>
<protein>
    <recommendedName>
        <fullName evidence="6 13">Molybdopterin molybdenumtransferase</fullName>
        <ecNumber evidence="5 13">2.10.1.1</ecNumber>
    </recommendedName>
</protein>
<evidence type="ECO:0000313" key="16">
    <source>
        <dbReference type="Proteomes" id="UP000189462"/>
    </source>
</evidence>
<dbReference type="RefSeq" id="WP_245795391.1">
    <property type="nucleotide sequence ID" value="NZ_MVBK01000057.1"/>
</dbReference>
<dbReference type="Pfam" id="PF03453">
    <property type="entry name" value="MoeA_N"/>
    <property type="match status" value="1"/>
</dbReference>
<reference evidence="15 16" key="1">
    <citation type="submission" date="2017-02" db="EMBL/GenBank/DDBJ databases">
        <title>Genomic diversity within the haloalkaliphilic genus Thioalkalivibrio.</title>
        <authorList>
            <person name="Ahn A.-C."/>
            <person name="Meier-Kolthoff J."/>
            <person name="Overmars L."/>
            <person name="Richter M."/>
            <person name="Woyke T."/>
            <person name="Sorokin D.Y."/>
            <person name="Muyzer G."/>
        </authorList>
    </citation>
    <scope>NUCLEOTIDE SEQUENCE [LARGE SCALE GENOMIC DNA]</scope>
    <source>
        <strain evidence="15 16">ALJD</strain>
    </source>
</reference>
<dbReference type="EMBL" id="MVBK01000057">
    <property type="protein sequence ID" value="OOG23852.1"/>
    <property type="molecule type" value="Genomic_DNA"/>
</dbReference>
<dbReference type="PANTHER" id="PTHR10192">
    <property type="entry name" value="MOLYBDOPTERIN BIOSYNTHESIS PROTEIN"/>
    <property type="match status" value="1"/>
</dbReference>
<comment type="cofactor">
    <cofactor evidence="1 13">
        <name>Mg(2+)</name>
        <dbReference type="ChEBI" id="CHEBI:18420"/>
    </cofactor>
</comment>
<keyword evidence="7 13" id="KW-0500">Molybdenum</keyword>
<dbReference type="Pfam" id="PF00994">
    <property type="entry name" value="MoCF_biosynth"/>
    <property type="match status" value="1"/>
</dbReference>
<dbReference type="UniPathway" id="UPA00344"/>
<comment type="caution">
    <text evidence="15">The sequence shown here is derived from an EMBL/GenBank/DDBJ whole genome shotgun (WGS) entry which is preliminary data.</text>
</comment>
<dbReference type="PROSITE" id="PS01079">
    <property type="entry name" value="MOCF_BIOSYNTHESIS_2"/>
    <property type="match status" value="1"/>
</dbReference>
<organism evidence="15 16">
    <name type="scientific">Thioalkalivibrio denitrificans</name>
    <dbReference type="NCBI Taxonomy" id="108003"/>
    <lineage>
        <taxon>Bacteria</taxon>
        <taxon>Pseudomonadati</taxon>
        <taxon>Pseudomonadota</taxon>
        <taxon>Gammaproteobacteria</taxon>
        <taxon>Chromatiales</taxon>
        <taxon>Ectothiorhodospiraceae</taxon>
        <taxon>Thioalkalivibrio</taxon>
    </lineage>
</organism>
<evidence type="ECO:0000256" key="1">
    <source>
        <dbReference type="ARBA" id="ARBA00001946"/>
    </source>
</evidence>
<keyword evidence="11 13" id="KW-0501">Molybdenum cofactor biosynthesis</keyword>
<dbReference type="Gene3D" id="2.170.190.11">
    <property type="entry name" value="Molybdopterin biosynthesis moea protein, domain 3"/>
    <property type="match status" value="1"/>
</dbReference>